<protein>
    <recommendedName>
        <fullName evidence="6">PNPLA domain-containing protein</fullName>
    </recommendedName>
</protein>
<feature type="short sequence motif" description="GXSXG" evidence="4">
    <location>
        <begin position="779"/>
        <end position="783"/>
    </location>
</feature>
<dbReference type="CDD" id="cd07199">
    <property type="entry name" value="Pat17_PNPLA8_PNPLA9_like"/>
    <property type="match status" value="1"/>
</dbReference>
<dbReference type="GO" id="GO:0016042">
    <property type="term" value="P:lipid catabolic process"/>
    <property type="evidence" value="ECO:0007669"/>
    <property type="project" value="UniProtKB-UniRule"/>
</dbReference>
<evidence type="ECO:0000256" key="4">
    <source>
        <dbReference type="PROSITE-ProRule" id="PRU01161"/>
    </source>
</evidence>
<evidence type="ECO:0000256" key="1">
    <source>
        <dbReference type="ARBA" id="ARBA00022801"/>
    </source>
</evidence>
<accession>A0AAN8RYP7</accession>
<keyword evidence="3 4" id="KW-0443">Lipid metabolism</keyword>
<dbReference type="PANTHER" id="PTHR24185:SF1">
    <property type="entry name" value="CALCIUM-INDEPENDENT PHOSPHOLIPASE A2-GAMMA"/>
    <property type="match status" value="1"/>
</dbReference>
<proteinExistence type="predicted"/>
<dbReference type="GO" id="GO:0019369">
    <property type="term" value="P:arachidonate metabolic process"/>
    <property type="evidence" value="ECO:0007669"/>
    <property type="project" value="TreeGrafter"/>
</dbReference>
<dbReference type="Pfam" id="PF01734">
    <property type="entry name" value="Patatin"/>
    <property type="match status" value="1"/>
</dbReference>
<dbReference type="GO" id="GO:0046486">
    <property type="term" value="P:glycerolipid metabolic process"/>
    <property type="evidence" value="ECO:0007669"/>
    <property type="project" value="UniProtKB-ARBA"/>
</dbReference>
<feature type="domain" description="PNPLA" evidence="6">
    <location>
        <begin position="741"/>
        <end position="936"/>
    </location>
</feature>
<feature type="region of interest" description="Disordered" evidence="5">
    <location>
        <begin position="1222"/>
        <end position="1246"/>
    </location>
</feature>
<evidence type="ECO:0000313" key="8">
    <source>
        <dbReference type="Proteomes" id="UP001307849"/>
    </source>
</evidence>
<evidence type="ECO:0000256" key="2">
    <source>
        <dbReference type="ARBA" id="ARBA00022963"/>
    </source>
</evidence>
<dbReference type="EMBL" id="JAVHJM010000003">
    <property type="protein sequence ID" value="KAK6516439.1"/>
    <property type="molecule type" value="Genomic_DNA"/>
</dbReference>
<evidence type="ECO:0000256" key="5">
    <source>
        <dbReference type="SAM" id="MobiDB-lite"/>
    </source>
</evidence>
<dbReference type="InterPro" id="IPR002641">
    <property type="entry name" value="PNPLA_dom"/>
</dbReference>
<reference evidence="7 8" key="1">
    <citation type="submission" date="2019-10" db="EMBL/GenBank/DDBJ databases">
        <authorList>
            <person name="Palmer J.M."/>
        </authorList>
    </citation>
    <scope>NUCLEOTIDE SEQUENCE [LARGE SCALE GENOMIC DNA]</scope>
    <source>
        <strain evidence="7 8">TWF506</strain>
    </source>
</reference>
<dbReference type="PANTHER" id="PTHR24185">
    <property type="entry name" value="CALCIUM-INDEPENDENT PHOSPHOLIPASE A2-GAMMA"/>
    <property type="match status" value="1"/>
</dbReference>
<feature type="active site" description="Nucleophile" evidence="4">
    <location>
        <position position="781"/>
    </location>
</feature>
<dbReference type="PROSITE" id="PS51635">
    <property type="entry name" value="PNPLA"/>
    <property type="match status" value="1"/>
</dbReference>
<keyword evidence="2 4" id="KW-0442">Lipid degradation</keyword>
<dbReference type="Gene3D" id="3.40.1090.10">
    <property type="entry name" value="Cytosolic phospholipase A2 catalytic domain"/>
    <property type="match status" value="1"/>
</dbReference>
<comment type="caution">
    <text evidence="7">The sequence shown here is derived from an EMBL/GenBank/DDBJ whole genome shotgun (WGS) entry which is preliminary data.</text>
</comment>
<dbReference type="GO" id="GO:0047499">
    <property type="term" value="F:calcium-independent phospholipase A2 activity"/>
    <property type="evidence" value="ECO:0007669"/>
    <property type="project" value="TreeGrafter"/>
</dbReference>
<organism evidence="7 8">
    <name type="scientific">Arthrobotrys conoides</name>
    <dbReference type="NCBI Taxonomy" id="74498"/>
    <lineage>
        <taxon>Eukaryota</taxon>
        <taxon>Fungi</taxon>
        <taxon>Dikarya</taxon>
        <taxon>Ascomycota</taxon>
        <taxon>Pezizomycotina</taxon>
        <taxon>Orbiliomycetes</taxon>
        <taxon>Orbiliales</taxon>
        <taxon>Orbiliaceae</taxon>
        <taxon>Arthrobotrys</taxon>
    </lineage>
</organism>
<comment type="caution">
    <text evidence="4">Lacks conserved residue(s) required for the propagation of feature annotation.</text>
</comment>
<gene>
    <name evidence="7" type="ORF">TWF506_006346</name>
</gene>
<evidence type="ECO:0000313" key="7">
    <source>
        <dbReference type="EMBL" id="KAK6516439.1"/>
    </source>
</evidence>
<dbReference type="InterPro" id="IPR027417">
    <property type="entry name" value="P-loop_NTPase"/>
</dbReference>
<sequence length="1246" mass="139814">MGDLAMEEPTAETECDTCEKLISGSPVGCLCSGGYCEECFDKHIKQMQKKERGDEHGRAKPWKPSVAEAIWGKVAKSFAELDLSKLFVEDEKAKWFGHCTKKSEEDGESDSTEMQYIVETSRLGDLMAQSLNFKPDSPSIQFPSIVSFVGATGAGKSLLVRYLIHLDESNNETTWEDIQSPITGDASSFRPTTSEVNLYADPSTLGTSTPLLLVDCEGIDGSLVSVASDYQTKWHNLNENPGRKIYYLRSQMERDYVVEDIYPRLLYIFSDVVCYVASDNAWPKVIARLLNWSTTGAQHAINQAALPALIMVINGRNEGREEWVSEEGGDILTRHVLETMRVEVATNPKLKEMACEYGISPDGSGPGPYMSNPLEELLLKSYSSVHVHFIPRVGLGKLGHTDVMLKQVVRLKQLIKLESSRVQEIRAKSLTKFNTNQLSLITNYAFSHISKNPEVPFDFGLCSLLKTQSIELHIAKFLRICFKKSTKTIISAVFEAATNFIASAIVKKAQPSEHQAVIELHVFHPGMKKLCREAVHEFLESYMPCSYANQDPYWKCVNTKNGHAKGHQSQVGNCFANGEFEATEIYDEDNLASAIETKVHQLTAAARNTANSSPQSWYSFMSTIHGQHMEALRNLEVYPRRKDYSELLNYDRSIFVLFEGEAFINSKFCVLCLFGKSIYRLPCQHMICSGYLKENSAPNRIQESNTKVVLEKCVLCGDNGPSNGWPFIIHMLPELTGPRILSLDGAGVRAVTQLILLERLESHIGLDLPIGRFFDLIVGSSIGGTIALGIGSREFRASRSLKRFRTMLYKGFVNKFGTKTLGLQLLLRRVRGSIYLQENYSRAVEDYLELDDQKDVMFGLRNHCRVAITTTVGKHARLIANYDAGDDEKYIDSRMAISDAAMCSSMAPLYFEPMYVNGTEFRDGGLTANNPVQLALDEAKLLWGKTSPDLVLSIGTGQASAPQPGPVGLYNIDEKLKELMVQWLHTMNGEQDWREFCASEKNDTDTLARCNRLSVLWDFEPETDFDEVDKIVTMEHLARRYDEEYIKSDSLYEPVLGVCSSDIIEVQASILRASQYFFQVTRILKRGPKEFFIHGRLKCRLELADGEPFRFLLGFTKYFKINGKKVIDIGGSIRQDRLFDVPVQFEHTSTSEPIRIDVNFGEPFSVAISGFPMDVQVLSEYCAENGIEEEELGTALDVGFEDEAKEDDSNGLRKLQRICMDSEDGSSNSDPFERVMTPSTTTNDLI</sequence>
<evidence type="ECO:0000259" key="6">
    <source>
        <dbReference type="PROSITE" id="PS51635"/>
    </source>
</evidence>
<dbReference type="AlphaFoldDB" id="A0AAN8RYP7"/>
<dbReference type="InterPro" id="IPR016035">
    <property type="entry name" value="Acyl_Trfase/lysoPLipase"/>
</dbReference>
<feature type="active site" description="Proton acceptor" evidence="4">
    <location>
        <position position="923"/>
    </location>
</feature>
<keyword evidence="8" id="KW-1185">Reference proteome</keyword>
<name>A0AAN8RYP7_9PEZI</name>
<keyword evidence="1 4" id="KW-0378">Hydrolase</keyword>
<dbReference type="SUPFAM" id="SSF52540">
    <property type="entry name" value="P-loop containing nucleoside triphosphate hydrolases"/>
    <property type="match status" value="1"/>
</dbReference>
<dbReference type="GO" id="GO:0016020">
    <property type="term" value="C:membrane"/>
    <property type="evidence" value="ECO:0007669"/>
    <property type="project" value="TreeGrafter"/>
</dbReference>
<dbReference type="SUPFAM" id="SSF52151">
    <property type="entry name" value="FabD/lysophospholipase-like"/>
    <property type="match status" value="1"/>
</dbReference>
<evidence type="ECO:0000256" key="3">
    <source>
        <dbReference type="ARBA" id="ARBA00023098"/>
    </source>
</evidence>
<dbReference type="Proteomes" id="UP001307849">
    <property type="component" value="Unassembled WGS sequence"/>
</dbReference>
<feature type="compositionally biased region" description="Polar residues" evidence="5">
    <location>
        <begin position="1237"/>
        <end position="1246"/>
    </location>
</feature>
<feature type="short sequence motif" description="DGA/G" evidence="4">
    <location>
        <begin position="923"/>
        <end position="925"/>
    </location>
</feature>